<evidence type="ECO:0000313" key="3">
    <source>
        <dbReference type="EMBL" id="KAF9474428.1"/>
    </source>
</evidence>
<feature type="chain" id="PRO_5040398411" description="Ricin B lectin domain-containing protein" evidence="1">
    <location>
        <begin position="22"/>
        <end position="325"/>
    </location>
</feature>
<feature type="domain" description="Ricin B lectin" evidence="2">
    <location>
        <begin position="172"/>
        <end position="302"/>
    </location>
</feature>
<evidence type="ECO:0000313" key="4">
    <source>
        <dbReference type="Proteomes" id="UP000807469"/>
    </source>
</evidence>
<evidence type="ECO:0000256" key="1">
    <source>
        <dbReference type="SAM" id="SignalP"/>
    </source>
</evidence>
<dbReference type="InterPro" id="IPR000772">
    <property type="entry name" value="Ricin_B_lectin"/>
</dbReference>
<proteinExistence type="predicted"/>
<dbReference type="Gene3D" id="2.80.10.50">
    <property type="match status" value="2"/>
</dbReference>
<keyword evidence="1" id="KW-0732">Signal</keyword>
<dbReference type="AlphaFoldDB" id="A0A9P6CWB7"/>
<dbReference type="SUPFAM" id="SSF50370">
    <property type="entry name" value="Ricin B-like lectins"/>
    <property type="match status" value="1"/>
</dbReference>
<comment type="caution">
    <text evidence="3">The sequence shown here is derived from an EMBL/GenBank/DDBJ whole genome shotgun (WGS) entry which is preliminary data.</text>
</comment>
<feature type="signal peptide" evidence="1">
    <location>
        <begin position="1"/>
        <end position="21"/>
    </location>
</feature>
<dbReference type="EMBL" id="MU155379">
    <property type="protein sequence ID" value="KAF9474428.1"/>
    <property type="molecule type" value="Genomic_DNA"/>
</dbReference>
<accession>A0A9P6CWB7</accession>
<protein>
    <recommendedName>
        <fullName evidence="2">Ricin B lectin domain-containing protein</fullName>
    </recommendedName>
</protein>
<dbReference type="Pfam" id="PF00652">
    <property type="entry name" value="Ricin_B_lectin"/>
    <property type="match status" value="1"/>
</dbReference>
<dbReference type="Proteomes" id="UP000807469">
    <property type="component" value="Unassembled WGS sequence"/>
</dbReference>
<dbReference type="PROSITE" id="PS50231">
    <property type="entry name" value="RICIN_B_LECTIN"/>
    <property type="match status" value="1"/>
</dbReference>
<evidence type="ECO:0000259" key="2">
    <source>
        <dbReference type="SMART" id="SM00458"/>
    </source>
</evidence>
<dbReference type="OrthoDB" id="6770063at2759"/>
<organism evidence="3 4">
    <name type="scientific">Pholiota conissans</name>
    <dbReference type="NCBI Taxonomy" id="109636"/>
    <lineage>
        <taxon>Eukaryota</taxon>
        <taxon>Fungi</taxon>
        <taxon>Dikarya</taxon>
        <taxon>Basidiomycota</taxon>
        <taxon>Agaricomycotina</taxon>
        <taxon>Agaricomycetes</taxon>
        <taxon>Agaricomycetidae</taxon>
        <taxon>Agaricales</taxon>
        <taxon>Agaricineae</taxon>
        <taxon>Strophariaceae</taxon>
        <taxon>Pholiota</taxon>
    </lineage>
</organism>
<keyword evidence="4" id="KW-1185">Reference proteome</keyword>
<reference evidence="3" key="1">
    <citation type="submission" date="2020-11" db="EMBL/GenBank/DDBJ databases">
        <authorList>
            <consortium name="DOE Joint Genome Institute"/>
            <person name="Ahrendt S."/>
            <person name="Riley R."/>
            <person name="Andreopoulos W."/>
            <person name="Labutti K."/>
            <person name="Pangilinan J."/>
            <person name="Ruiz-Duenas F.J."/>
            <person name="Barrasa J.M."/>
            <person name="Sanchez-Garcia M."/>
            <person name="Camarero S."/>
            <person name="Miyauchi S."/>
            <person name="Serrano A."/>
            <person name="Linde D."/>
            <person name="Babiker R."/>
            <person name="Drula E."/>
            <person name="Ayuso-Fernandez I."/>
            <person name="Pacheco R."/>
            <person name="Padilla G."/>
            <person name="Ferreira P."/>
            <person name="Barriuso J."/>
            <person name="Kellner H."/>
            <person name="Castanera R."/>
            <person name="Alfaro M."/>
            <person name="Ramirez L."/>
            <person name="Pisabarro A.G."/>
            <person name="Kuo A."/>
            <person name="Tritt A."/>
            <person name="Lipzen A."/>
            <person name="He G."/>
            <person name="Yan M."/>
            <person name="Ng V."/>
            <person name="Cullen D."/>
            <person name="Martin F."/>
            <person name="Rosso M.-N."/>
            <person name="Henrissat B."/>
            <person name="Hibbett D."/>
            <person name="Martinez A.T."/>
            <person name="Grigoriev I.V."/>
        </authorList>
    </citation>
    <scope>NUCLEOTIDE SEQUENCE</scope>
    <source>
        <strain evidence="3">CIRM-BRFM 674</strain>
    </source>
</reference>
<dbReference type="SMART" id="SM00458">
    <property type="entry name" value="RICIN"/>
    <property type="match status" value="1"/>
</dbReference>
<name>A0A9P6CWB7_9AGAR</name>
<gene>
    <name evidence="3" type="ORF">BDN70DRAFT_866221</name>
</gene>
<dbReference type="CDD" id="cd00161">
    <property type="entry name" value="beta-trefoil_Ricin-like"/>
    <property type="match status" value="2"/>
</dbReference>
<sequence length="325" mass="35072">MRPKLLAILALLSLPVLPTLGQELVRTYSVHNNCPAAINLFVAGEVQTIMSPGSTFNTVADVGAGYWYTDANGGRYTGVGTMRAGFWETTYELIKDAGQINTGMKVAPRHGSNRDGTCVSIECDDASCLDTFIGVPPVFPPPTNPPPPFHSCGPATNITFDITFCPDGTFPPNTGVEIHPTSDDSKCLDVRGANFANGTPVQIYDCNGTGAQKWFFVRGSTKVRVAGTNFCLDAGSSPVNGVGLKIWQCYDNLPAQQWYYTTDNRIALENQGQCIDLTNGILTNSQQAQISSASLQSTFVLISAFEPFSMGIKSKKCRKRTRICT</sequence>
<dbReference type="InterPro" id="IPR035992">
    <property type="entry name" value="Ricin_B-like_lectins"/>
</dbReference>